<accession>A0A9X2HJ69</accession>
<keyword evidence="6" id="KW-0547">Nucleotide-binding</keyword>
<keyword evidence="12" id="KW-1185">Reference proteome</keyword>
<dbReference type="EMBL" id="JANAFB010000014">
    <property type="protein sequence ID" value="MCP3425853.1"/>
    <property type="molecule type" value="Genomic_DNA"/>
</dbReference>
<dbReference type="AlphaFoldDB" id="A0A9X2HJ69"/>
<evidence type="ECO:0000259" key="10">
    <source>
        <dbReference type="Pfam" id="PF08543"/>
    </source>
</evidence>
<sequence length="309" mass="30896">MTAGARPATALSIAGSDPSGGAGIQADLKTFSALGVYGMACLSALTSQNTVGVRGVLEVPGQFCAAQIEAVLDDVPVDATKIGMLGGAATVRAVARVLAARRPELGTLVLDPVMVATSGDALLEDGAARVLIDELVPLADVVTPNLPEAAALLGGVEEADDVAGMRQTAVELLGLGPRAVLLKGGHLDRGEAVDVLALSRDGAAPLVLEWAAPRVATRNTHGTGCTLSSAVAAFAARARTAGAPAGAESSGTASPGLESPGLDDAALTAAVRSGKEFLTRALSEGAAWRLSRTPEAGHGPVNHLAQTLR</sequence>
<keyword evidence="8" id="KW-0067">ATP-binding</keyword>
<evidence type="ECO:0000256" key="2">
    <source>
        <dbReference type="ARBA" id="ARBA00000565"/>
    </source>
</evidence>
<evidence type="ECO:0000256" key="3">
    <source>
        <dbReference type="ARBA" id="ARBA00003848"/>
    </source>
</evidence>
<dbReference type="Pfam" id="PF08543">
    <property type="entry name" value="Phos_pyr_kin"/>
    <property type="match status" value="1"/>
</dbReference>
<dbReference type="FunFam" id="3.40.1190.20:FF:000003">
    <property type="entry name" value="Phosphomethylpyrimidine kinase ThiD"/>
    <property type="match status" value="1"/>
</dbReference>
<dbReference type="Gene3D" id="3.40.1190.20">
    <property type="match status" value="1"/>
</dbReference>
<evidence type="ECO:0000313" key="11">
    <source>
        <dbReference type="EMBL" id="MCP3425853.1"/>
    </source>
</evidence>
<reference evidence="11" key="1">
    <citation type="submission" date="2022-06" db="EMBL/GenBank/DDBJ databases">
        <title>Rothia sp. isolated from sandalwood seedling.</title>
        <authorList>
            <person name="Tuikhar N."/>
            <person name="Kirdat K."/>
            <person name="Thorat V."/>
            <person name="Swetha P."/>
            <person name="Padma S."/>
            <person name="Sundararaj R."/>
            <person name="Yadav A."/>
        </authorList>
    </citation>
    <scope>NUCLEOTIDE SEQUENCE</scope>
    <source>
        <strain evidence="11">AR01</strain>
    </source>
</reference>
<dbReference type="CDD" id="cd01169">
    <property type="entry name" value="HMPP_kinase"/>
    <property type="match status" value="1"/>
</dbReference>
<dbReference type="SUPFAM" id="SSF53613">
    <property type="entry name" value="Ribokinase-like"/>
    <property type="match status" value="1"/>
</dbReference>
<evidence type="ECO:0000256" key="6">
    <source>
        <dbReference type="ARBA" id="ARBA00022741"/>
    </source>
</evidence>
<organism evidence="11 12">
    <name type="scientific">Rothia santali</name>
    <dbReference type="NCBI Taxonomy" id="2949643"/>
    <lineage>
        <taxon>Bacteria</taxon>
        <taxon>Bacillati</taxon>
        <taxon>Actinomycetota</taxon>
        <taxon>Actinomycetes</taxon>
        <taxon>Micrococcales</taxon>
        <taxon>Micrococcaceae</taxon>
        <taxon>Rothia</taxon>
    </lineage>
</organism>
<comment type="function">
    <text evidence="3">Catalyzes the phosphorylation of hydroxymethylpyrimidine phosphate (HMP-P) to HMP-PP, and of HMP to HMP-P.</text>
</comment>
<dbReference type="GO" id="GO:0008902">
    <property type="term" value="F:hydroxymethylpyrimidine kinase activity"/>
    <property type="evidence" value="ECO:0007669"/>
    <property type="project" value="UniProtKB-EC"/>
</dbReference>
<dbReference type="NCBIfam" id="TIGR00097">
    <property type="entry name" value="HMP-P_kinase"/>
    <property type="match status" value="1"/>
</dbReference>
<name>A0A9X2HJ69_9MICC</name>
<keyword evidence="9" id="KW-0784">Thiamine biosynthesis</keyword>
<protein>
    <submittedName>
        <fullName evidence="11">Bifunctional hydroxymethylpyrimidine kinase/phosphomethylpyrimidine kinase</fullName>
        <ecNumber evidence="11">2.7.1.49</ecNumber>
        <ecNumber evidence="11">2.7.4.7</ecNumber>
    </submittedName>
</protein>
<evidence type="ECO:0000256" key="7">
    <source>
        <dbReference type="ARBA" id="ARBA00022777"/>
    </source>
</evidence>
<evidence type="ECO:0000256" key="5">
    <source>
        <dbReference type="ARBA" id="ARBA00022679"/>
    </source>
</evidence>
<feature type="domain" description="Pyridoxamine kinase/Phosphomethylpyrimidine kinase" evidence="10">
    <location>
        <begin position="17"/>
        <end position="239"/>
    </location>
</feature>
<comment type="catalytic activity">
    <reaction evidence="2">
        <text>4-amino-2-methyl-5-(phosphooxymethyl)pyrimidine + ATP = 4-amino-2-methyl-5-(diphosphooxymethyl)pyrimidine + ADP</text>
        <dbReference type="Rhea" id="RHEA:19893"/>
        <dbReference type="ChEBI" id="CHEBI:30616"/>
        <dbReference type="ChEBI" id="CHEBI:57841"/>
        <dbReference type="ChEBI" id="CHEBI:58354"/>
        <dbReference type="ChEBI" id="CHEBI:456216"/>
        <dbReference type="EC" id="2.7.4.7"/>
    </reaction>
</comment>
<dbReference type="PANTHER" id="PTHR20858:SF17">
    <property type="entry name" value="HYDROXYMETHYLPYRIMIDINE_PHOSPHOMETHYLPYRIMIDINE KINASE THI20-RELATED"/>
    <property type="match status" value="1"/>
</dbReference>
<evidence type="ECO:0000256" key="1">
    <source>
        <dbReference type="ARBA" id="ARBA00000151"/>
    </source>
</evidence>
<evidence type="ECO:0000313" key="12">
    <source>
        <dbReference type="Proteomes" id="UP001139502"/>
    </source>
</evidence>
<evidence type="ECO:0000256" key="4">
    <source>
        <dbReference type="ARBA" id="ARBA00004769"/>
    </source>
</evidence>
<dbReference type="GO" id="GO:0005524">
    <property type="term" value="F:ATP binding"/>
    <property type="evidence" value="ECO:0007669"/>
    <property type="project" value="UniProtKB-KW"/>
</dbReference>
<dbReference type="EC" id="2.7.4.7" evidence="11"/>
<keyword evidence="5 11" id="KW-0808">Transferase</keyword>
<proteinExistence type="predicted"/>
<dbReference type="EC" id="2.7.1.49" evidence="11"/>
<evidence type="ECO:0000256" key="8">
    <source>
        <dbReference type="ARBA" id="ARBA00022840"/>
    </source>
</evidence>
<dbReference type="Proteomes" id="UP001139502">
    <property type="component" value="Unassembled WGS sequence"/>
</dbReference>
<comment type="pathway">
    <text evidence="4">Cofactor biosynthesis; thiamine diphosphate biosynthesis; 4-amino-2-methyl-5-diphosphomethylpyrimidine from 5-amino-1-(5-phospho-D-ribosyl)imidazole: step 3/3.</text>
</comment>
<comment type="caution">
    <text evidence="11">The sequence shown here is derived from an EMBL/GenBank/DDBJ whole genome shotgun (WGS) entry which is preliminary data.</text>
</comment>
<dbReference type="GO" id="GO:0005829">
    <property type="term" value="C:cytosol"/>
    <property type="evidence" value="ECO:0007669"/>
    <property type="project" value="TreeGrafter"/>
</dbReference>
<dbReference type="InterPro" id="IPR029056">
    <property type="entry name" value="Ribokinase-like"/>
</dbReference>
<dbReference type="InterPro" id="IPR013749">
    <property type="entry name" value="PM/HMP-P_kinase-1"/>
</dbReference>
<gene>
    <name evidence="11" type="primary">thiD</name>
    <name evidence="11" type="ORF">NBM05_07490</name>
</gene>
<dbReference type="GO" id="GO:0009228">
    <property type="term" value="P:thiamine biosynthetic process"/>
    <property type="evidence" value="ECO:0007669"/>
    <property type="project" value="UniProtKB-KW"/>
</dbReference>
<dbReference type="PANTHER" id="PTHR20858">
    <property type="entry name" value="PHOSPHOMETHYLPYRIMIDINE KINASE"/>
    <property type="match status" value="1"/>
</dbReference>
<dbReference type="InterPro" id="IPR004399">
    <property type="entry name" value="HMP/HMP-P_kinase_dom"/>
</dbReference>
<keyword evidence="7 11" id="KW-0418">Kinase</keyword>
<dbReference type="GO" id="GO:0008972">
    <property type="term" value="F:phosphomethylpyrimidine kinase activity"/>
    <property type="evidence" value="ECO:0007669"/>
    <property type="project" value="UniProtKB-EC"/>
</dbReference>
<evidence type="ECO:0000256" key="9">
    <source>
        <dbReference type="ARBA" id="ARBA00022977"/>
    </source>
</evidence>
<comment type="catalytic activity">
    <reaction evidence="1">
        <text>4-amino-5-hydroxymethyl-2-methylpyrimidine + ATP = 4-amino-2-methyl-5-(phosphooxymethyl)pyrimidine + ADP + H(+)</text>
        <dbReference type="Rhea" id="RHEA:23096"/>
        <dbReference type="ChEBI" id="CHEBI:15378"/>
        <dbReference type="ChEBI" id="CHEBI:16892"/>
        <dbReference type="ChEBI" id="CHEBI:30616"/>
        <dbReference type="ChEBI" id="CHEBI:58354"/>
        <dbReference type="ChEBI" id="CHEBI:456216"/>
        <dbReference type="EC" id="2.7.1.49"/>
    </reaction>
</comment>